<dbReference type="AlphaFoldDB" id="A0A0K0EP54"/>
<feature type="transmembrane region" description="Helical" evidence="1">
    <location>
        <begin position="63"/>
        <end position="89"/>
    </location>
</feature>
<name>A0A0K0EP54_STRER</name>
<organism evidence="2">
    <name type="scientific">Strongyloides stercoralis</name>
    <name type="common">Threadworm</name>
    <dbReference type="NCBI Taxonomy" id="6248"/>
    <lineage>
        <taxon>Eukaryota</taxon>
        <taxon>Metazoa</taxon>
        <taxon>Ecdysozoa</taxon>
        <taxon>Nematoda</taxon>
        <taxon>Chromadorea</taxon>
        <taxon>Rhabditida</taxon>
        <taxon>Tylenchina</taxon>
        <taxon>Panagrolaimomorpha</taxon>
        <taxon>Strongyloidoidea</taxon>
        <taxon>Strongyloididae</taxon>
        <taxon>Strongyloides</taxon>
    </lineage>
</organism>
<keyword evidence="1" id="KW-0472">Membrane</keyword>
<evidence type="ECO:0000313" key="2">
    <source>
        <dbReference type="WBParaSite" id="SSTP_0001124100.1"/>
    </source>
</evidence>
<evidence type="ECO:0000256" key="1">
    <source>
        <dbReference type="SAM" id="Phobius"/>
    </source>
</evidence>
<keyword evidence="1" id="KW-1133">Transmembrane helix</keyword>
<sequence>MNFSVWTFVTDGLVVVLFFILKIITIIKSMNWLSISISLFNISAGVTSIILHYKSTKNNKPLFVIPSIIYQLFILVWCIVWIIVGFITISDGNLWTVENLTGPLYLSKQIDKSQTRNFYYKPGDIDSNTLISIKIGIIVITVALIVFVLKIISIVSIKEIYNDLIYYTTNGVTYPSRHEVIKNNDIEMEEFE</sequence>
<protein>
    <submittedName>
        <fullName evidence="2">Uncharacterized protein</fullName>
    </submittedName>
</protein>
<reference evidence="2" key="1">
    <citation type="submission" date="2015-08" db="UniProtKB">
        <authorList>
            <consortium name="WormBaseParasite"/>
        </authorList>
    </citation>
    <scope>IDENTIFICATION</scope>
</reference>
<dbReference type="WBParaSite" id="SSTP_0001124100.1">
    <property type="protein sequence ID" value="SSTP_0001124100.1"/>
    <property type="gene ID" value="SSTP_0001124100"/>
</dbReference>
<proteinExistence type="predicted"/>
<feature type="transmembrane region" description="Helical" evidence="1">
    <location>
        <begin position="5"/>
        <end position="27"/>
    </location>
</feature>
<keyword evidence="1" id="KW-0812">Transmembrane</keyword>
<accession>A0A0K0EP54</accession>
<feature type="transmembrane region" description="Helical" evidence="1">
    <location>
        <begin position="33"/>
        <end position="51"/>
    </location>
</feature>
<feature type="transmembrane region" description="Helical" evidence="1">
    <location>
        <begin position="131"/>
        <end position="152"/>
    </location>
</feature>